<dbReference type="Proteomes" id="UP000005010">
    <property type="component" value="Chromosome"/>
</dbReference>
<dbReference type="RefSeq" id="WP_014661162.1">
    <property type="nucleotide sequence ID" value="NC_017737.1"/>
</dbReference>
<protein>
    <submittedName>
        <fullName evidence="1">Uncharacterized protein</fullName>
    </submittedName>
</protein>
<reference evidence="2" key="1">
    <citation type="submission" date="2012-04" db="EMBL/GenBank/DDBJ databases">
        <title>Complete genome sequence of Helicobacter cetorum strain MIT 00-7128.</title>
        <authorList>
            <person name="Kersulyte D."/>
            <person name="Berg D.E."/>
        </authorList>
    </citation>
    <scope>NUCLEOTIDE SEQUENCE [LARGE SCALE GENOMIC DNA]</scope>
    <source>
        <strain evidence="2">MIT 00-7128</strain>
    </source>
</reference>
<dbReference type="HOGENOM" id="CLU_758137_0_0_7"/>
<dbReference type="STRING" id="182217.HCW_05125"/>
<dbReference type="AlphaFoldDB" id="I0EMX3"/>
<accession>I0EMX3</accession>
<proteinExistence type="predicted"/>
<evidence type="ECO:0000313" key="1">
    <source>
        <dbReference type="EMBL" id="AFI04292.1"/>
    </source>
</evidence>
<evidence type="ECO:0000313" key="2">
    <source>
        <dbReference type="Proteomes" id="UP000005010"/>
    </source>
</evidence>
<keyword evidence="2" id="KW-1185">Reference proteome</keyword>
<dbReference type="PATRIC" id="fig|182217.3.peg.1088"/>
<dbReference type="EMBL" id="CP003479">
    <property type="protein sequence ID" value="AFI04292.1"/>
    <property type="molecule type" value="Genomic_DNA"/>
</dbReference>
<dbReference type="KEGG" id="hce:HCW_05125"/>
<sequence>MEKSYKKYVAIVVGFIAILILTPPLFVYAIDPFMFFRKANYRIDYSTEQDEPLLFDALNTYYPFDNIITGSSISLNINLNEVEDILYLKKPIKFALSGAEISAILPFLSLVTQKRTIKNIVMDFFVLRQTKNGQRFPAFMEARGYPYFIRTLAYLYYPPVFKKSLYYFFHNYLHIDFDIDFFKNTPMRHKFIDYPMMFKIEGSKNNPQENVNHMIKTYLKHNYDLAYFQEKKQQHLQWAKQLEDFVKKHPNIHFIFWIDPEAMLAYYTYYRQETLKDNLTFEGSVAKNLLKYPNVEIHDLRTMPLTTNLQCYLNARHLSIKCTTQILKAIKSKKYLLNENNIDLFNQKLIKMIEDYQIPKEIHN</sequence>
<name>I0EMX3_HELC0</name>
<organism evidence="1 2">
    <name type="scientific">Helicobacter cetorum (strain ATCC BAA-429 / MIT 00-7128)</name>
    <dbReference type="NCBI Taxonomy" id="182217"/>
    <lineage>
        <taxon>Bacteria</taxon>
        <taxon>Pseudomonadati</taxon>
        <taxon>Campylobacterota</taxon>
        <taxon>Epsilonproteobacteria</taxon>
        <taxon>Campylobacterales</taxon>
        <taxon>Helicobacteraceae</taxon>
        <taxon>Helicobacter</taxon>
    </lineage>
</organism>
<gene>
    <name evidence="1" type="ordered locus">HCW_05125</name>
</gene>